<dbReference type="SUPFAM" id="SSF53098">
    <property type="entry name" value="Ribonuclease H-like"/>
    <property type="match status" value="1"/>
</dbReference>
<evidence type="ECO:0000313" key="1">
    <source>
        <dbReference type="EMBL" id="TFY91216.1"/>
    </source>
</evidence>
<gene>
    <name evidence="1" type="ORF">DYL59_06980</name>
</gene>
<dbReference type="EMBL" id="QUZU01000005">
    <property type="protein sequence ID" value="TFY91216.1"/>
    <property type="molecule type" value="Genomic_DNA"/>
</dbReference>
<dbReference type="GO" id="GO:0003676">
    <property type="term" value="F:nucleic acid binding"/>
    <property type="evidence" value="ECO:0007669"/>
    <property type="project" value="InterPro"/>
</dbReference>
<sequence>MHEPGTHREEQMKLFLDCEFTQLNRDTKLISLALVSEAGHEYYVELTDTYLVGDCSDFVIQNVLPQLNLPEHGQPLVEAQISLLAFLSYLEGPLEICSDAPDWDWDLFCLLAYVNHRWPANVANRPTNLILLFRHLEADDIGSVTLPELPHHALLDARLLADLYRRLTAGSNRDIEHG</sequence>
<comment type="caution">
    <text evidence="1">The sequence shown here is derived from an EMBL/GenBank/DDBJ whole genome shotgun (WGS) entry which is preliminary data.</text>
</comment>
<keyword evidence="2" id="KW-1185">Reference proteome</keyword>
<organism evidence="1 2">
    <name type="scientific">Pseudomonas kairouanensis</name>
    <dbReference type="NCBI Taxonomy" id="2293832"/>
    <lineage>
        <taxon>Bacteria</taxon>
        <taxon>Pseudomonadati</taxon>
        <taxon>Pseudomonadota</taxon>
        <taxon>Gammaproteobacteria</taxon>
        <taxon>Pseudomonadales</taxon>
        <taxon>Pseudomonadaceae</taxon>
        <taxon>Pseudomonas</taxon>
    </lineage>
</organism>
<dbReference type="Gene3D" id="3.30.420.10">
    <property type="entry name" value="Ribonuclease H-like superfamily/Ribonuclease H"/>
    <property type="match status" value="1"/>
</dbReference>
<proteinExistence type="predicted"/>
<protein>
    <submittedName>
        <fullName evidence="1">Uncharacterized protein</fullName>
    </submittedName>
</protein>
<name>A0A4Z0AWP0_9PSED</name>
<dbReference type="OrthoDB" id="6687915at2"/>
<dbReference type="InterPro" id="IPR012337">
    <property type="entry name" value="RNaseH-like_sf"/>
</dbReference>
<dbReference type="Proteomes" id="UP000297391">
    <property type="component" value="Unassembled WGS sequence"/>
</dbReference>
<dbReference type="AlphaFoldDB" id="A0A4Z0AWP0"/>
<reference evidence="1 2" key="1">
    <citation type="journal article" date="2019" name="Syst. Appl. Microbiol.">
        <title>New species of pathogenic Pseudomonas isolated from citrus in Tunisia: Proposal of Pseudomonas kairouanensis sp. nov. and Pseudomonas nabeulensis sp. nov.</title>
        <authorList>
            <person name="Oueslati M."/>
            <person name="Mulet M."/>
            <person name="Gomila M."/>
            <person name="Berge O."/>
            <person name="Hajlaoui M.R."/>
            <person name="Lalucat J."/>
            <person name="Sadfi-Zouaoui N."/>
            <person name="Garcia-Valdes E."/>
        </authorList>
    </citation>
    <scope>NUCLEOTIDE SEQUENCE [LARGE SCALE GENOMIC DNA]</scope>
    <source>
        <strain evidence="1 2">KC12</strain>
    </source>
</reference>
<accession>A0A4Z0AWP0</accession>
<evidence type="ECO:0000313" key="2">
    <source>
        <dbReference type="Proteomes" id="UP000297391"/>
    </source>
</evidence>
<dbReference type="InterPro" id="IPR036397">
    <property type="entry name" value="RNaseH_sf"/>
</dbReference>